<evidence type="ECO:0000313" key="5">
    <source>
        <dbReference type="Proteomes" id="UP000670947"/>
    </source>
</evidence>
<keyword evidence="5" id="KW-1185">Reference proteome</keyword>
<dbReference type="RefSeq" id="WP_208851394.1">
    <property type="nucleotide sequence ID" value="NZ_JAGGDJ010000081.1"/>
</dbReference>
<evidence type="ECO:0000256" key="2">
    <source>
        <dbReference type="ARBA" id="ARBA00023002"/>
    </source>
</evidence>
<comment type="similarity">
    <text evidence="1 3">Belongs to the short-chain dehydrogenases/reductases (SDR) family.</text>
</comment>
<evidence type="ECO:0000256" key="1">
    <source>
        <dbReference type="ARBA" id="ARBA00006484"/>
    </source>
</evidence>
<dbReference type="EMBL" id="JAGGDJ010000081">
    <property type="protein sequence ID" value="MBO7748874.1"/>
    <property type="molecule type" value="Genomic_DNA"/>
</dbReference>
<dbReference type="PRINTS" id="PR00081">
    <property type="entry name" value="GDHRDH"/>
</dbReference>
<organism evidence="4 5">
    <name type="scientific">Paenibacillus artemisiicola</name>
    <dbReference type="NCBI Taxonomy" id="1172618"/>
    <lineage>
        <taxon>Bacteria</taxon>
        <taxon>Bacillati</taxon>
        <taxon>Bacillota</taxon>
        <taxon>Bacilli</taxon>
        <taxon>Bacillales</taxon>
        <taxon>Paenibacillaceae</taxon>
        <taxon>Paenibacillus</taxon>
    </lineage>
</organism>
<reference evidence="4 5" key="1">
    <citation type="submission" date="2021-03" db="EMBL/GenBank/DDBJ databases">
        <title>Paenibacillus artemisicola MWE-103 whole genome sequence.</title>
        <authorList>
            <person name="Ham Y.J."/>
        </authorList>
    </citation>
    <scope>NUCLEOTIDE SEQUENCE [LARGE SCALE GENOMIC DNA]</scope>
    <source>
        <strain evidence="4 5">MWE-103</strain>
    </source>
</reference>
<dbReference type="InterPro" id="IPR036291">
    <property type="entry name" value="NAD(P)-bd_dom_sf"/>
</dbReference>
<proteinExistence type="inferred from homology"/>
<dbReference type="SUPFAM" id="SSF51735">
    <property type="entry name" value="NAD(P)-binding Rossmann-fold domains"/>
    <property type="match status" value="1"/>
</dbReference>
<dbReference type="Pfam" id="PF00106">
    <property type="entry name" value="adh_short"/>
    <property type="match status" value="1"/>
</dbReference>
<comment type="caution">
    <text evidence="4">The sequence shown here is derived from an EMBL/GenBank/DDBJ whole genome shotgun (WGS) entry which is preliminary data.</text>
</comment>
<gene>
    <name evidence="4" type="ORF">I8J29_32350</name>
</gene>
<dbReference type="PANTHER" id="PTHR43976">
    <property type="entry name" value="SHORT CHAIN DEHYDROGENASE"/>
    <property type="match status" value="1"/>
</dbReference>
<evidence type="ECO:0000313" key="4">
    <source>
        <dbReference type="EMBL" id="MBO7748874.1"/>
    </source>
</evidence>
<dbReference type="PANTHER" id="PTHR43976:SF16">
    <property type="entry name" value="SHORT-CHAIN DEHYDROGENASE_REDUCTASE FAMILY PROTEIN"/>
    <property type="match status" value="1"/>
</dbReference>
<accession>A0ABS3WKL8</accession>
<dbReference type="Proteomes" id="UP000670947">
    <property type="component" value="Unassembled WGS sequence"/>
</dbReference>
<keyword evidence="2" id="KW-0560">Oxidoreductase</keyword>
<sequence length="275" mass="29734">MTTNKTVFITGTSTGLGKLTAKHFAKLGWNVAATMRTPEKETELTAYENIKLFKLDVTKLAEVNAAVDGAIAAFGKIDVVVNNAGMGVYGALELAEEETIDWQFAVNARGPINVIRKFLPHFRANGGGMFINISSFMGVTTAVPLGSLYNMSKFALEGLTEGLYYELKPLNIELRLIEQGGSSGNNFLNNIRWSKDDNITAYDGLMNKVTGMMASRSDEGSLDDPQTIVDAIAAQATGASRQFRTVVGEAGNNLLALRSSVPIEEYLETIAKGYE</sequence>
<dbReference type="PRINTS" id="PR00080">
    <property type="entry name" value="SDRFAMILY"/>
</dbReference>
<dbReference type="InterPro" id="IPR051911">
    <property type="entry name" value="SDR_oxidoreductase"/>
</dbReference>
<evidence type="ECO:0000256" key="3">
    <source>
        <dbReference type="RuleBase" id="RU000363"/>
    </source>
</evidence>
<dbReference type="InterPro" id="IPR002347">
    <property type="entry name" value="SDR_fam"/>
</dbReference>
<dbReference type="Gene3D" id="3.40.50.720">
    <property type="entry name" value="NAD(P)-binding Rossmann-like Domain"/>
    <property type="match status" value="1"/>
</dbReference>
<dbReference type="CDD" id="cd05374">
    <property type="entry name" value="17beta-HSD-like_SDR_c"/>
    <property type="match status" value="1"/>
</dbReference>
<name>A0ABS3WKL8_9BACL</name>
<protein>
    <submittedName>
        <fullName evidence="4">SDR family oxidoreductase</fullName>
    </submittedName>
</protein>